<accession>A0A849HGG6</accession>
<comment type="caution">
    <text evidence="2">The sequence shown here is derived from an EMBL/GenBank/DDBJ whole genome shotgun (WGS) entry which is preliminary data.</text>
</comment>
<dbReference type="RefSeq" id="WP_171243464.1">
    <property type="nucleotide sequence ID" value="NZ_JABEPQ010000002.1"/>
</dbReference>
<evidence type="ECO:0000313" key="3">
    <source>
        <dbReference type="Proteomes" id="UP000588586"/>
    </source>
</evidence>
<feature type="compositionally biased region" description="Acidic residues" evidence="1">
    <location>
        <begin position="82"/>
        <end position="92"/>
    </location>
</feature>
<feature type="region of interest" description="Disordered" evidence="1">
    <location>
        <begin position="1"/>
        <end position="92"/>
    </location>
</feature>
<evidence type="ECO:0000256" key="1">
    <source>
        <dbReference type="SAM" id="MobiDB-lite"/>
    </source>
</evidence>
<organism evidence="2 3">
    <name type="scientific">Knoellia koreensis</name>
    <dbReference type="NCBI Taxonomy" id="2730921"/>
    <lineage>
        <taxon>Bacteria</taxon>
        <taxon>Bacillati</taxon>
        <taxon>Actinomycetota</taxon>
        <taxon>Actinomycetes</taxon>
        <taxon>Micrococcales</taxon>
        <taxon>Intrasporangiaceae</taxon>
        <taxon>Knoellia</taxon>
    </lineage>
</organism>
<gene>
    <name evidence="2" type="ORF">HJG52_10075</name>
</gene>
<reference evidence="2 3" key="1">
    <citation type="submission" date="2020-04" db="EMBL/GenBank/DDBJ databases">
        <title>Knoellia sp. isolate from air conditioner.</title>
        <authorList>
            <person name="Chea S."/>
            <person name="Kim D.-U."/>
        </authorList>
    </citation>
    <scope>NUCLEOTIDE SEQUENCE [LARGE SCALE GENOMIC DNA]</scope>
    <source>
        <strain evidence="2 3">DB2414S</strain>
    </source>
</reference>
<sequence>MSEPSSAVPKEIADADVEDRGDEAPEKVELDVDEEKLKAWDEVKSDYEVDPGGEPVPNSQEESAPSARADDGEPAGGRDEPSADDEDAAERH</sequence>
<keyword evidence="3" id="KW-1185">Reference proteome</keyword>
<dbReference type="EMBL" id="JABEPQ010000002">
    <property type="protein sequence ID" value="NNM46352.1"/>
    <property type="molecule type" value="Genomic_DNA"/>
</dbReference>
<feature type="compositionally biased region" description="Basic and acidic residues" evidence="1">
    <location>
        <begin position="68"/>
        <end position="81"/>
    </location>
</feature>
<protein>
    <submittedName>
        <fullName evidence="2">Uncharacterized protein</fullName>
    </submittedName>
</protein>
<dbReference type="AlphaFoldDB" id="A0A849HGG6"/>
<proteinExistence type="predicted"/>
<dbReference type="Proteomes" id="UP000588586">
    <property type="component" value="Unassembled WGS sequence"/>
</dbReference>
<feature type="compositionally biased region" description="Basic and acidic residues" evidence="1">
    <location>
        <begin position="22"/>
        <end position="47"/>
    </location>
</feature>
<name>A0A849HGG6_9MICO</name>
<evidence type="ECO:0000313" key="2">
    <source>
        <dbReference type="EMBL" id="NNM46352.1"/>
    </source>
</evidence>